<keyword evidence="3" id="KW-0274">FAD</keyword>
<name>A0A0C3DB54_OIDMZ</name>
<dbReference type="InterPro" id="IPR036188">
    <property type="entry name" value="FAD/NAD-bd_sf"/>
</dbReference>
<dbReference type="Proteomes" id="UP000054321">
    <property type="component" value="Unassembled WGS sequence"/>
</dbReference>
<evidence type="ECO:0000256" key="1">
    <source>
        <dbReference type="ARBA" id="ARBA00007992"/>
    </source>
</evidence>
<evidence type="ECO:0000259" key="6">
    <source>
        <dbReference type="Pfam" id="PF01494"/>
    </source>
</evidence>
<evidence type="ECO:0000256" key="5">
    <source>
        <dbReference type="ARBA" id="ARBA00023033"/>
    </source>
</evidence>
<keyword evidence="5" id="KW-0503">Monooxygenase</keyword>
<evidence type="ECO:0000256" key="2">
    <source>
        <dbReference type="ARBA" id="ARBA00022630"/>
    </source>
</evidence>
<dbReference type="OrthoDB" id="16820at2759"/>
<proteinExistence type="inferred from homology"/>
<dbReference type="PANTHER" id="PTHR13789">
    <property type="entry name" value="MONOOXYGENASE"/>
    <property type="match status" value="1"/>
</dbReference>
<dbReference type="PANTHER" id="PTHR13789:SF309">
    <property type="entry name" value="PUTATIVE (AFU_ORTHOLOGUE AFUA_6G14510)-RELATED"/>
    <property type="match status" value="1"/>
</dbReference>
<keyword evidence="4" id="KW-0560">Oxidoreductase</keyword>
<protein>
    <recommendedName>
        <fullName evidence="6">FAD-binding domain-containing protein</fullName>
    </recommendedName>
</protein>
<dbReference type="PRINTS" id="PR00420">
    <property type="entry name" value="RNGMNOXGNASE"/>
</dbReference>
<dbReference type="InterPro" id="IPR002938">
    <property type="entry name" value="FAD-bd"/>
</dbReference>
<sequence>MAKFSVIIVGAGITGLSMAIALRRKGHDVTVLERHSACQALGGPVGLSACATRVLIEYGLSDIMTKRAMEDLQGANFRRYDTGAILASSNRKKIAEAYGFPSWVLARFRLQETLAEVATERGITIKFNSPVLSIDQDRPAVILKDGVEMEASLIIGADVEGIRAVTRDAILGETTDPITHFTGYNIDIPRKLLKDDPELSHLLQQVNAWMGPGQIVFASNMPDHGDKINLCFVTEEKAGQQGEWYTLGDLEKLKRTYAHFDVTLRKLLDLADPKDCYIWRLSQIPPLPNWVSKSGRVVLAGDSAHAMLPYVGMGASMCVEDSACLAECLERAESVRDLPKVLHAFEQIRKPRTEWFVKRGGKMASIWHLPDGEAQEKRDKAWASKPLSLPDMKVWDGKHIDDPPVEPTVPFHPLINPWTLAFDIFSYTQRRLDQIMV</sequence>
<dbReference type="Gene3D" id="3.50.50.60">
    <property type="entry name" value="FAD/NAD(P)-binding domain"/>
    <property type="match status" value="1"/>
</dbReference>
<dbReference type="SUPFAM" id="SSF51905">
    <property type="entry name" value="FAD/NAD(P)-binding domain"/>
    <property type="match status" value="1"/>
</dbReference>
<keyword evidence="2" id="KW-0285">Flavoprotein</keyword>
<dbReference type="STRING" id="913774.A0A0C3DB54"/>
<dbReference type="HOGENOM" id="CLU_009665_19_3_1"/>
<dbReference type="InParanoid" id="A0A0C3DB54"/>
<dbReference type="GO" id="GO:0071949">
    <property type="term" value="F:FAD binding"/>
    <property type="evidence" value="ECO:0007669"/>
    <property type="project" value="InterPro"/>
</dbReference>
<feature type="domain" description="FAD-binding" evidence="6">
    <location>
        <begin position="4"/>
        <end position="356"/>
    </location>
</feature>
<dbReference type="Pfam" id="PF01494">
    <property type="entry name" value="FAD_binding_3"/>
    <property type="match status" value="1"/>
</dbReference>
<evidence type="ECO:0000313" key="8">
    <source>
        <dbReference type="Proteomes" id="UP000054321"/>
    </source>
</evidence>
<evidence type="ECO:0000313" key="7">
    <source>
        <dbReference type="EMBL" id="KIM99152.1"/>
    </source>
</evidence>
<dbReference type="AlphaFoldDB" id="A0A0C3DB54"/>
<organism evidence="7 8">
    <name type="scientific">Oidiodendron maius (strain Zn)</name>
    <dbReference type="NCBI Taxonomy" id="913774"/>
    <lineage>
        <taxon>Eukaryota</taxon>
        <taxon>Fungi</taxon>
        <taxon>Dikarya</taxon>
        <taxon>Ascomycota</taxon>
        <taxon>Pezizomycotina</taxon>
        <taxon>Leotiomycetes</taxon>
        <taxon>Leotiomycetes incertae sedis</taxon>
        <taxon>Myxotrichaceae</taxon>
        <taxon>Oidiodendron</taxon>
    </lineage>
</organism>
<dbReference type="InterPro" id="IPR050493">
    <property type="entry name" value="FAD-dep_Monooxygenase_BioMet"/>
</dbReference>
<dbReference type="EMBL" id="KN832879">
    <property type="protein sequence ID" value="KIM99152.1"/>
    <property type="molecule type" value="Genomic_DNA"/>
</dbReference>
<reference evidence="7 8" key="1">
    <citation type="submission" date="2014-04" db="EMBL/GenBank/DDBJ databases">
        <authorList>
            <consortium name="DOE Joint Genome Institute"/>
            <person name="Kuo A."/>
            <person name="Martino E."/>
            <person name="Perotto S."/>
            <person name="Kohler A."/>
            <person name="Nagy L.G."/>
            <person name="Floudas D."/>
            <person name="Copeland A."/>
            <person name="Barry K.W."/>
            <person name="Cichocki N."/>
            <person name="Veneault-Fourrey C."/>
            <person name="LaButti K."/>
            <person name="Lindquist E.A."/>
            <person name="Lipzen A."/>
            <person name="Lundell T."/>
            <person name="Morin E."/>
            <person name="Murat C."/>
            <person name="Sun H."/>
            <person name="Tunlid A."/>
            <person name="Henrissat B."/>
            <person name="Grigoriev I.V."/>
            <person name="Hibbett D.S."/>
            <person name="Martin F."/>
            <person name="Nordberg H.P."/>
            <person name="Cantor M.N."/>
            <person name="Hua S.X."/>
        </authorList>
    </citation>
    <scope>NUCLEOTIDE SEQUENCE [LARGE SCALE GENOMIC DNA]</scope>
    <source>
        <strain evidence="7 8">Zn</strain>
    </source>
</reference>
<comment type="similarity">
    <text evidence="1">Belongs to the paxM FAD-dependent monooxygenase family.</text>
</comment>
<gene>
    <name evidence="7" type="ORF">OIDMADRAFT_30787</name>
</gene>
<accession>A0A0C3DB54</accession>
<evidence type="ECO:0000256" key="4">
    <source>
        <dbReference type="ARBA" id="ARBA00023002"/>
    </source>
</evidence>
<reference evidence="8" key="2">
    <citation type="submission" date="2015-01" db="EMBL/GenBank/DDBJ databases">
        <title>Evolutionary Origins and Diversification of the Mycorrhizal Mutualists.</title>
        <authorList>
            <consortium name="DOE Joint Genome Institute"/>
            <consortium name="Mycorrhizal Genomics Consortium"/>
            <person name="Kohler A."/>
            <person name="Kuo A."/>
            <person name="Nagy L.G."/>
            <person name="Floudas D."/>
            <person name="Copeland A."/>
            <person name="Barry K.W."/>
            <person name="Cichocki N."/>
            <person name="Veneault-Fourrey C."/>
            <person name="LaButti K."/>
            <person name="Lindquist E.A."/>
            <person name="Lipzen A."/>
            <person name="Lundell T."/>
            <person name="Morin E."/>
            <person name="Murat C."/>
            <person name="Riley R."/>
            <person name="Ohm R."/>
            <person name="Sun H."/>
            <person name="Tunlid A."/>
            <person name="Henrissat B."/>
            <person name="Grigoriev I.V."/>
            <person name="Hibbett D.S."/>
            <person name="Martin F."/>
        </authorList>
    </citation>
    <scope>NUCLEOTIDE SEQUENCE [LARGE SCALE GENOMIC DNA]</scope>
    <source>
        <strain evidence="8">Zn</strain>
    </source>
</reference>
<dbReference type="GO" id="GO:0004497">
    <property type="term" value="F:monooxygenase activity"/>
    <property type="evidence" value="ECO:0007669"/>
    <property type="project" value="UniProtKB-KW"/>
</dbReference>
<keyword evidence="8" id="KW-1185">Reference proteome</keyword>
<evidence type="ECO:0000256" key="3">
    <source>
        <dbReference type="ARBA" id="ARBA00022827"/>
    </source>
</evidence>